<evidence type="ECO:0000256" key="2">
    <source>
        <dbReference type="ARBA" id="ARBA00022692"/>
    </source>
</evidence>
<feature type="region of interest" description="Disordered" evidence="11">
    <location>
        <begin position="49"/>
        <end position="78"/>
    </location>
</feature>
<dbReference type="PANTHER" id="PTHR46208:SF1">
    <property type="entry name" value="MITOCHONDRIAL IMPORT RECEPTOR SUBUNIT TOM70"/>
    <property type="match status" value="1"/>
</dbReference>
<dbReference type="GO" id="GO:0005741">
    <property type="term" value="C:mitochondrial outer membrane"/>
    <property type="evidence" value="ECO:0007669"/>
    <property type="project" value="UniProtKB-SubCell"/>
</dbReference>
<proteinExistence type="inferred from homology"/>
<dbReference type="GO" id="GO:0008320">
    <property type="term" value="F:protein transmembrane transporter activity"/>
    <property type="evidence" value="ECO:0007669"/>
    <property type="project" value="TreeGrafter"/>
</dbReference>
<keyword evidence="6 12" id="KW-1133">Transmembrane helix</keyword>
<evidence type="ECO:0000256" key="5">
    <source>
        <dbReference type="ARBA" id="ARBA00022803"/>
    </source>
</evidence>
<comment type="similarity">
    <text evidence="9">Belongs to the Tom70 family.</text>
</comment>
<dbReference type="EMBL" id="MU151090">
    <property type="protein sequence ID" value="KAF9451144.1"/>
    <property type="molecule type" value="Genomic_DNA"/>
</dbReference>
<evidence type="ECO:0000256" key="11">
    <source>
        <dbReference type="SAM" id="MobiDB-lite"/>
    </source>
</evidence>
<evidence type="ECO:0000256" key="9">
    <source>
        <dbReference type="ARBA" id="ARBA00038030"/>
    </source>
</evidence>
<dbReference type="GO" id="GO:0030150">
    <property type="term" value="P:protein import into mitochondrial matrix"/>
    <property type="evidence" value="ECO:0007669"/>
    <property type="project" value="TreeGrafter"/>
</dbReference>
<keyword evidence="7" id="KW-0496">Mitochondrion</keyword>
<reference evidence="13" key="1">
    <citation type="submission" date="2020-11" db="EMBL/GenBank/DDBJ databases">
        <authorList>
            <consortium name="DOE Joint Genome Institute"/>
            <person name="Ahrendt S."/>
            <person name="Riley R."/>
            <person name="Andreopoulos W."/>
            <person name="Labutti K."/>
            <person name="Pangilinan J."/>
            <person name="Ruiz-Duenas F.J."/>
            <person name="Barrasa J.M."/>
            <person name="Sanchez-Garcia M."/>
            <person name="Camarero S."/>
            <person name="Miyauchi S."/>
            <person name="Serrano A."/>
            <person name="Linde D."/>
            <person name="Babiker R."/>
            <person name="Drula E."/>
            <person name="Ayuso-Fernandez I."/>
            <person name="Pacheco R."/>
            <person name="Padilla G."/>
            <person name="Ferreira P."/>
            <person name="Barriuso J."/>
            <person name="Kellner H."/>
            <person name="Castanera R."/>
            <person name="Alfaro M."/>
            <person name="Ramirez L."/>
            <person name="Pisabarro A.G."/>
            <person name="Kuo A."/>
            <person name="Tritt A."/>
            <person name="Lipzen A."/>
            <person name="He G."/>
            <person name="Yan M."/>
            <person name="Ng V."/>
            <person name="Cullen D."/>
            <person name="Martin F."/>
            <person name="Rosso M.-N."/>
            <person name="Henrissat B."/>
            <person name="Hibbett D."/>
            <person name="Martinez A.T."/>
            <person name="Grigoriev I.V."/>
        </authorList>
    </citation>
    <scope>NUCLEOTIDE SEQUENCE</scope>
    <source>
        <strain evidence="13">MF-IS2</strain>
    </source>
</reference>
<name>A0A9P5XHP7_9AGAR</name>
<dbReference type="Pfam" id="PF13181">
    <property type="entry name" value="TPR_8"/>
    <property type="match status" value="1"/>
</dbReference>
<dbReference type="InterPro" id="IPR019734">
    <property type="entry name" value="TPR_rpt"/>
</dbReference>
<evidence type="ECO:0000256" key="6">
    <source>
        <dbReference type="ARBA" id="ARBA00022989"/>
    </source>
</evidence>
<dbReference type="GO" id="GO:0045039">
    <property type="term" value="P:protein insertion into mitochondrial inner membrane"/>
    <property type="evidence" value="ECO:0007669"/>
    <property type="project" value="TreeGrafter"/>
</dbReference>
<dbReference type="Proteomes" id="UP000807342">
    <property type="component" value="Unassembled WGS sequence"/>
</dbReference>
<keyword evidence="4" id="KW-1000">Mitochondrion outer membrane</keyword>
<dbReference type="Gene3D" id="1.25.40.10">
    <property type="entry name" value="Tetratricopeptide repeat domain"/>
    <property type="match status" value="2"/>
</dbReference>
<keyword evidence="3" id="KW-0677">Repeat</keyword>
<evidence type="ECO:0000256" key="10">
    <source>
        <dbReference type="PROSITE-ProRule" id="PRU00339"/>
    </source>
</evidence>
<dbReference type="PROSITE" id="PS50005">
    <property type="entry name" value="TPR"/>
    <property type="match status" value="2"/>
</dbReference>
<dbReference type="InterPro" id="IPR011990">
    <property type="entry name" value="TPR-like_helical_dom_sf"/>
</dbReference>
<dbReference type="Pfam" id="PF13432">
    <property type="entry name" value="TPR_16"/>
    <property type="match status" value="1"/>
</dbReference>
<dbReference type="PANTHER" id="PTHR46208">
    <property type="entry name" value="MITOCHONDRIAL IMPORT RECEPTOR SUBUNIT TOM70"/>
    <property type="match status" value="1"/>
</dbReference>
<feature type="repeat" description="TPR" evidence="10">
    <location>
        <begin position="339"/>
        <end position="372"/>
    </location>
</feature>
<evidence type="ECO:0000313" key="14">
    <source>
        <dbReference type="Proteomes" id="UP000807342"/>
    </source>
</evidence>
<dbReference type="GO" id="GO:0030943">
    <property type="term" value="F:mitochondrion targeting sequence binding"/>
    <property type="evidence" value="ECO:0007669"/>
    <property type="project" value="TreeGrafter"/>
</dbReference>
<accession>A0A9P5XHP7</accession>
<keyword evidence="5 10" id="KW-0802">TPR repeat</keyword>
<dbReference type="OrthoDB" id="2942533at2759"/>
<keyword evidence="14" id="KW-1185">Reference proteome</keyword>
<keyword evidence="8 12" id="KW-0472">Membrane</keyword>
<dbReference type="SUPFAM" id="SSF48452">
    <property type="entry name" value="TPR-like"/>
    <property type="match status" value="1"/>
</dbReference>
<evidence type="ECO:0000256" key="1">
    <source>
        <dbReference type="ARBA" id="ARBA00004572"/>
    </source>
</evidence>
<organism evidence="13 14">
    <name type="scientific">Macrolepiota fuliginosa MF-IS2</name>
    <dbReference type="NCBI Taxonomy" id="1400762"/>
    <lineage>
        <taxon>Eukaryota</taxon>
        <taxon>Fungi</taxon>
        <taxon>Dikarya</taxon>
        <taxon>Basidiomycota</taxon>
        <taxon>Agaricomycotina</taxon>
        <taxon>Agaricomycetes</taxon>
        <taxon>Agaricomycetidae</taxon>
        <taxon>Agaricales</taxon>
        <taxon>Agaricineae</taxon>
        <taxon>Agaricaceae</taxon>
        <taxon>Macrolepiota</taxon>
    </lineage>
</organism>
<protein>
    <submittedName>
        <fullName evidence="13">TPR-like protein</fullName>
    </submittedName>
</protein>
<feature type="transmembrane region" description="Helical" evidence="12">
    <location>
        <begin position="23"/>
        <end position="42"/>
    </location>
</feature>
<sequence length="485" mass="54062">MANSPAPSFLERAQDFVVENKRAILIGTAAVVVAVGSVAYYASTSRQRTVKRNVGKGEEKDKKKGKKKGTSRDGQGPILEEWKAKVQATEVDVEKLSAEDIVAKSEEERAEIAATFKQEGNNAYKSSNYSEAAEYYTKAIQISPKPESTMRLLSAVRHFTAATVLDTFQNRATTAAVERVLKKLSTAKAVKIIKGREPRLPSHTFVSTYFAAFRERSLPTLSADPTQGDETLLLGLQALKASNYPHAVMLINEAIDQGISTSEGKAEAFNLRGTFKFLMVLFIMNEFDDAVQDYTKSTEFDDTFVFSHIQLAVAQYKTGKIANGIATFRRTIKTFPNRSEPQNYYGELLLDQGRFEDAIERFDKAIELEKSRSPQPPNVLSLVNKGLAMYQWKQDIGTAERCCNEALRIDPECEAAVATLAQLNLQQNRIEEAVEMFEWQAGLARGEPELVNALTYQYVLKAQLELSKTYPEMAEQLSQIVRAMA</sequence>
<evidence type="ECO:0000256" key="3">
    <source>
        <dbReference type="ARBA" id="ARBA00022737"/>
    </source>
</evidence>
<keyword evidence="2 12" id="KW-0812">Transmembrane</keyword>
<comment type="subcellular location">
    <subcellularLocation>
        <location evidence="1">Mitochondrion outer membrane</location>
        <topology evidence="1">Single-pass membrane protein</topology>
    </subcellularLocation>
</comment>
<dbReference type="AlphaFoldDB" id="A0A9P5XHP7"/>
<comment type="caution">
    <text evidence="13">The sequence shown here is derived from an EMBL/GenBank/DDBJ whole genome shotgun (WGS) entry which is preliminary data.</text>
</comment>
<feature type="repeat" description="TPR" evidence="10">
    <location>
        <begin position="113"/>
        <end position="146"/>
    </location>
</feature>
<gene>
    <name evidence="13" type="ORF">P691DRAFT_797241</name>
</gene>
<evidence type="ECO:0000256" key="12">
    <source>
        <dbReference type="SAM" id="Phobius"/>
    </source>
</evidence>
<evidence type="ECO:0000256" key="4">
    <source>
        <dbReference type="ARBA" id="ARBA00022787"/>
    </source>
</evidence>
<dbReference type="SMART" id="SM00028">
    <property type="entry name" value="TPR"/>
    <property type="match status" value="6"/>
</dbReference>
<evidence type="ECO:0000313" key="13">
    <source>
        <dbReference type="EMBL" id="KAF9451144.1"/>
    </source>
</evidence>
<evidence type="ECO:0000256" key="7">
    <source>
        <dbReference type="ARBA" id="ARBA00023128"/>
    </source>
</evidence>
<evidence type="ECO:0000256" key="8">
    <source>
        <dbReference type="ARBA" id="ARBA00023136"/>
    </source>
</evidence>